<evidence type="ECO:0000256" key="1">
    <source>
        <dbReference type="SAM" id="MobiDB-lite"/>
    </source>
</evidence>
<accession>A0A0F9PEQ4</accession>
<evidence type="ECO:0000313" key="2">
    <source>
        <dbReference type="EMBL" id="KKN28639.1"/>
    </source>
</evidence>
<feature type="compositionally biased region" description="Low complexity" evidence="1">
    <location>
        <begin position="116"/>
        <end position="134"/>
    </location>
</feature>
<reference evidence="2" key="1">
    <citation type="journal article" date="2015" name="Nature">
        <title>Complex archaea that bridge the gap between prokaryotes and eukaryotes.</title>
        <authorList>
            <person name="Spang A."/>
            <person name="Saw J.H."/>
            <person name="Jorgensen S.L."/>
            <person name="Zaremba-Niedzwiedzka K."/>
            <person name="Martijn J."/>
            <person name="Lind A.E."/>
            <person name="van Eijk R."/>
            <person name="Schleper C."/>
            <person name="Guy L."/>
            <person name="Ettema T.J."/>
        </authorList>
    </citation>
    <scope>NUCLEOTIDE SEQUENCE</scope>
</reference>
<dbReference type="EMBL" id="LAZR01002545">
    <property type="protein sequence ID" value="KKN28639.1"/>
    <property type="molecule type" value="Genomic_DNA"/>
</dbReference>
<feature type="compositionally biased region" description="Basic and acidic residues" evidence="1">
    <location>
        <begin position="102"/>
        <end position="111"/>
    </location>
</feature>
<feature type="compositionally biased region" description="Low complexity" evidence="1">
    <location>
        <begin position="83"/>
        <end position="99"/>
    </location>
</feature>
<protein>
    <submittedName>
        <fullName evidence="2">Uncharacterized protein</fullName>
    </submittedName>
</protein>
<dbReference type="AlphaFoldDB" id="A0A0F9PEQ4"/>
<name>A0A0F9PEQ4_9ZZZZ</name>
<proteinExistence type="predicted"/>
<gene>
    <name evidence="2" type="ORF">LCGC14_0852120</name>
</gene>
<comment type="caution">
    <text evidence="2">The sequence shown here is derived from an EMBL/GenBank/DDBJ whole genome shotgun (WGS) entry which is preliminary data.</text>
</comment>
<sequence>MPDPIPPPPEEEEEIELNDLAAFVGRSLLDLNTNFFGIVRTRTDRRTGRTVYWLSDPNTGRAQDLRTGATLVDPNTRAVTNISASSTGSAADSTVTSGGKLSEADVRRLFGEEEPGGSAPAFSSSQASQAQAEAFQREQDRLNREFQKQQDKLAIEARAEENRLAEEAALKRGRLSTLTDLIQSFVGAQSQARGILANLQPDAFKFAAVAGGIAPFGVTPQQGFTEQLQQFAGAPVPTADPNASLPSIESAIQGLTGAQVPLAPQTFGMAGGGTVPTPFATMTARMVGEKGPEVMVTGPQGVTILPLSKIMAKGGIVEMGKGADGSFSALPTPFGVATSQGVLPLSKGAQEGGFFPFEPIKFDKSSLFPALTTSGIFEKFDQPLPRTLPSENIFLPLSTRGPRGGFAAGRFGVPFEERGISMLEQFGIRPSLIRFGDENTVFSRNQAGQLERIADMDAFNKALFNTSDITRFAADQKGRFEFGSTFAGRDLSLDRASQFTPFSQPIIEPTTGTILPAPFMVASEMNKLRLTNPGAFNLLLSAYESAGVPAMSVLSTVQAALPFGAERGTIGLR</sequence>
<organism evidence="2">
    <name type="scientific">marine sediment metagenome</name>
    <dbReference type="NCBI Taxonomy" id="412755"/>
    <lineage>
        <taxon>unclassified sequences</taxon>
        <taxon>metagenomes</taxon>
        <taxon>ecological metagenomes</taxon>
    </lineage>
</organism>
<feature type="region of interest" description="Disordered" evidence="1">
    <location>
        <begin position="82"/>
        <end position="138"/>
    </location>
</feature>